<evidence type="ECO:0000313" key="5">
    <source>
        <dbReference type="Proteomes" id="UP000000759"/>
    </source>
</evidence>
<dbReference type="GO" id="GO:0016272">
    <property type="term" value="C:prefoldin complex"/>
    <property type="evidence" value="ECO:0007669"/>
    <property type="project" value="InterPro"/>
</dbReference>
<evidence type="ECO:0000256" key="2">
    <source>
        <dbReference type="ARBA" id="ARBA00023186"/>
    </source>
</evidence>
<dbReference type="PaxDb" id="2850-Phatr13931"/>
<proteinExistence type="inferred from homology"/>
<accession>B7G3G4</accession>
<dbReference type="PANTHER" id="PTHR13303">
    <property type="entry name" value="PREFOLDIN SUBUNIT 2"/>
    <property type="match status" value="1"/>
</dbReference>
<keyword evidence="2" id="KW-0143">Chaperone</keyword>
<reference evidence="5" key="2">
    <citation type="submission" date="2008-08" db="EMBL/GenBank/DDBJ databases">
        <authorList>
            <consortium name="Diatom Consortium"/>
            <person name="Grigoriev I."/>
            <person name="Grimwood J."/>
            <person name="Kuo A."/>
            <person name="Otillar R.P."/>
            <person name="Salamov A."/>
            <person name="Detter J.C."/>
            <person name="Lindquist E."/>
            <person name="Shapiro H."/>
            <person name="Lucas S."/>
            <person name="Glavina del Rio T."/>
            <person name="Pitluck S."/>
            <person name="Rokhsar D."/>
            <person name="Bowler C."/>
        </authorList>
    </citation>
    <scope>GENOME REANNOTATION</scope>
    <source>
        <strain evidence="5">CCAP 1055/1</strain>
    </source>
</reference>
<dbReference type="FunFam" id="1.10.287.370:FF:000002">
    <property type="entry name" value="Prefoldin subunit 2"/>
    <property type="match status" value="1"/>
</dbReference>
<dbReference type="FunCoup" id="B7G3G4">
    <property type="interactions" value="346"/>
</dbReference>
<keyword evidence="5" id="KW-1185">Reference proteome</keyword>
<dbReference type="Gene3D" id="1.10.287.370">
    <property type="match status" value="1"/>
</dbReference>
<dbReference type="Pfam" id="PF01920">
    <property type="entry name" value="Prefoldin_2"/>
    <property type="match status" value="1"/>
</dbReference>
<dbReference type="RefSeq" id="XP_002181784.1">
    <property type="nucleotide sequence ID" value="XM_002181748.1"/>
</dbReference>
<evidence type="ECO:0000256" key="1">
    <source>
        <dbReference type="ARBA" id="ARBA00008045"/>
    </source>
</evidence>
<dbReference type="AlphaFoldDB" id="B7G3G4"/>
<dbReference type="GO" id="GO:0051082">
    <property type="term" value="F:unfolded protein binding"/>
    <property type="evidence" value="ECO:0007669"/>
    <property type="project" value="InterPro"/>
</dbReference>
<comment type="similarity">
    <text evidence="1">Belongs to the prefoldin subunit beta family.</text>
</comment>
<dbReference type="STRING" id="556484.B7G3G4"/>
<dbReference type="InterPro" id="IPR009053">
    <property type="entry name" value="Prefoldin"/>
</dbReference>
<dbReference type="OrthoDB" id="29646at2759"/>
<dbReference type="GO" id="GO:0006457">
    <property type="term" value="P:protein folding"/>
    <property type="evidence" value="ECO:0007669"/>
    <property type="project" value="InterPro"/>
</dbReference>
<dbReference type="InParanoid" id="B7G3G4"/>
<dbReference type="InterPro" id="IPR002777">
    <property type="entry name" value="PFD_beta-like"/>
</dbReference>
<reference evidence="4 5" key="1">
    <citation type="journal article" date="2008" name="Nature">
        <title>The Phaeodactylum genome reveals the evolutionary history of diatom genomes.</title>
        <authorList>
            <person name="Bowler C."/>
            <person name="Allen A.E."/>
            <person name="Badger J.H."/>
            <person name="Grimwood J."/>
            <person name="Jabbari K."/>
            <person name="Kuo A."/>
            <person name="Maheswari U."/>
            <person name="Martens C."/>
            <person name="Maumus F."/>
            <person name="Otillar R.P."/>
            <person name="Rayko E."/>
            <person name="Salamov A."/>
            <person name="Vandepoele K."/>
            <person name="Beszteri B."/>
            <person name="Gruber A."/>
            <person name="Heijde M."/>
            <person name="Katinka M."/>
            <person name="Mock T."/>
            <person name="Valentin K."/>
            <person name="Verret F."/>
            <person name="Berges J.A."/>
            <person name="Brownlee C."/>
            <person name="Cadoret J.P."/>
            <person name="Chiovitti A."/>
            <person name="Choi C.J."/>
            <person name="Coesel S."/>
            <person name="De Martino A."/>
            <person name="Detter J.C."/>
            <person name="Durkin C."/>
            <person name="Falciatore A."/>
            <person name="Fournet J."/>
            <person name="Haruta M."/>
            <person name="Huysman M.J."/>
            <person name="Jenkins B.D."/>
            <person name="Jiroutova K."/>
            <person name="Jorgensen R.E."/>
            <person name="Joubert Y."/>
            <person name="Kaplan A."/>
            <person name="Kroger N."/>
            <person name="Kroth P.G."/>
            <person name="La Roche J."/>
            <person name="Lindquist E."/>
            <person name="Lommer M."/>
            <person name="Martin-Jezequel V."/>
            <person name="Lopez P.J."/>
            <person name="Lucas S."/>
            <person name="Mangogna M."/>
            <person name="McGinnis K."/>
            <person name="Medlin L.K."/>
            <person name="Montsant A."/>
            <person name="Oudot-Le Secq M.P."/>
            <person name="Napoli C."/>
            <person name="Obornik M."/>
            <person name="Parker M.S."/>
            <person name="Petit J.L."/>
            <person name="Porcel B.M."/>
            <person name="Poulsen N."/>
            <person name="Robison M."/>
            <person name="Rychlewski L."/>
            <person name="Rynearson T.A."/>
            <person name="Schmutz J."/>
            <person name="Shapiro H."/>
            <person name="Siaut M."/>
            <person name="Stanley M."/>
            <person name="Sussman M.R."/>
            <person name="Taylor A.R."/>
            <person name="Vardi A."/>
            <person name="von Dassow P."/>
            <person name="Vyverman W."/>
            <person name="Willis A."/>
            <person name="Wyrwicz L.S."/>
            <person name="Rokhsar D.S."/>
            <person name="Weissenbach J."/>
            <person name="Armbrust E.V."/>
            <person name="Green B.R."/>
            <person name="Van de Peer Y."/>
            <person name="Grigoriev I.V."/>
        </authorList>
    </citation>
    <scope>NUCLEOTIDE SEQUENCE [LARGE SCALE GENOMIC DNA]</scope>
    <source>
        <strain evidence="4 5">CCAP 1055/1</strain>
    </source>
</reference>
<dbReference type="eggNOG" id="KOG4098">
    <property type="taxonomic scope" value="Eukaryota"/>
</dbReference>
<dbReference type="InterPro" id="IPR027235">
    <property type="entry name" value="PFD2"/>
</dbReference>
<dbReference type="SUPFAM" id="SSF46579">
    <property type="entry name" value="Prefoldin"/>
    <property type="match status" value="1"/>
</dbReference>
<feature type="coiled-coil region" evidence="3">
    <location>
        <begin position="75"/>
        <end position="109"/>
    </location>
</feature>
<dbReference type="HOGENOM" id="CLU_113004_2_1_1"/>
<dbReference type="KEGG" id="pti:PHATRDRAFT_13931"/>
<sequence length="118" mass="13681">MASTHSHPQPPPQVVNQYNDLLRESQSLGNKISELEMDRNEHKLVEETLQPLEPDRRAYRLVGEVLVERTVKEVLPSVKTNRENLESTIATLKERLHDKQKEVAELKSKYNLQTEPSR</sequence>
<name>B7G3G4_PHATC</name>
<gene>
    <name evidence="4" type="ORF">PHATRDRAFT_13931</name>
</gene>
<evidence type="ECO:0000256" key="3">
    <source>
        <dbReference type="SAM" id="Coils"/>
    </source>
</evidence>
<evidence type="ECO:0000313" key="4">
    <source>
        <dbReference type="EMBL" id="EEC46998.1"/>
    </source>
</evidence>
<dbReference type="EMBL" id="CM000615">
    <property type="protein sequence ID" value="EEC46998.1"/>
    <property type="molecule type" value="Genomic_DNA"/>
</dbReference>
<organism evidence="4 5">
    <name type="scientific">Phaeodactylum tricornutum (strain CCAP 1055/1)</name>
    <dbReference type="NCBI Taxonomy" id="556484"/>
    <lineage>
        <taxon>Eukaryota</taxon>
        <taxon>Sar</taxon>
        <taxon>Stramenopiles</taxon>
        <taxon>Ochrophyta</taxon>
        <taxon>Bacillariophyta</taxon>
        <taxon>Bacillariophyceae</taxon>
        <taxon>Bacillariophycidae</taxon>
        <taxon>Naviculales</taxon>
        <taxon>Phaeodactylaceae</taxon>
        <taxon>Phaeodactylum</taxon>
    </lineage>
</organism>
<dbReference type="Proteomes" id="UP000000759">
    <property type="component" value="Chromosome 13"/>
</dbReference>
<dbReference type="OMA" id="TNDLREH"/>
<dbReference type="CDD" id="cd23163">
    <property type="entry name" value="Prefoldin_2"/>
    <property type="match status" value="1"/>
</dbReference>
<keyword evidence="3" id="KW-0175">Coiled coil</keyword>
<evidence type="ECO:0008006" key="6">
    <source>
        <dbReference type="Google" id="ProtNLM"/>
    </source>
</evidence>
<protein>
    <recommendedName>
        <fullName evidence="6">Prefoldin subunit 2</fullName>
    </recommendedName>
</protein>
<dbReference type="GeneID" id="7202477"/>